<dbReference type="EMBL" id="GBHO01038171">
    <property type="protein sequence ID" value="JAG05433.1"/>
    <property type="molecule type" value="Transcribed_RNA"/>
</dbReference>
<accession>A0A0A9WFZ8</accession>
<proteinExistence type="predicted"/>
<reference evidence="1" key="1">
    <citation type="journal article" date="2014" name="PLoS ONE">
        <title>Transcriptome-Based Identification of ABC Transporters in the Western Tarnished Plant Bug Lygus hesperus.</title>
        <authorList>
            <person name="Hull J.J."/>
            <person name="Chaney K."/>
            <person name="Geib S.M."/>
            <person name="Fabrick J.A."/>
            <person name="Brent C.S."/>
            <person name="Walsh D."/>
            <person name="Lavine L.C."/>
        </authorList>
    </citation>
    <scope>NUCLEOTIDE SEQUENCE</scope>
</reference>
<dbReference type="AlphaFoldDB" id="A0A0A9WFZ8"/>
<protein>
    <submittedName>
        <fullName evidence="1">Laminin subunit beta-1</fullName>
    </submittedName>
</protein>
<gene>
    <name evidence="1" type="primary">LAMB1_0</name>
    <name evidence="1" type="ORF">CM83_105244</name>
</gene>
<feature type="non-terminal residue" evidence="1">
    <location>
        <position position="1"/>
    </location>
</feature>
<name>A0A0A9WFZ8_LYGHE</name>
<feature type="non-terminal residue" evidence="1">
    <location>
        <position position="165"/>
    </location>
</feature>
<organism evidence="1">
    <name type="scientific">Lygus hesperus</name>
    <name type="common">Western plant bug</name>
    <dbReference type="NCBI Taxonomy" id="30085"/>
    <lineage>
        <taxon>Eukaryota</taxon>
        <taxon>Metazoa</taxon>
        <taxon>Ecdysozoa</taxon>
        <taxon>Arthropoda</taxon>
        <taxon>Hexapoda</taxon>
        <taxon>Insecta</taxon>
        <taxon>Pterygota</taxon>
        <taxon>Neoptera</taxon>
        <taxon>Paraneoptera</taxon>
        <taxon>Hemiptera</taxon>
        <taxon>Heteroptera</taxon>
        <taxon>Panheteroptera</taxon>
        <taxon>Cimicomorpha</taxon>
        <taxon>Miridae</taxon>
        <taxon>Mirini</taxon>
        <taxon>Lygus</taxon>
    </lineage>
</organism>
<reference evidence="1" key="2">
    <citation type="submission" date="2014-07" db="EMBL/GenBank/DDBJ databases">
        <authorList>
            <person name="Hull J."/>
        </authorList>
    </citation>
    <scope>NUCLEOTIDE SEQUENCE</scope>
</reference>
<sequence length="165" mass="19542">LDRYKKDLKYYMKTILKHEINFCKQKVSSIEKQIEDLKSNKLQYNITDEKMVHIAKQVRYSISKTKKTIEKTHDKKLNNIEVRLESSNPQDIHTPFTPIDGIVLNKTNIQIPKDIELLLSYHHKNNLKLPLKETDVYNLVSDIERALNDDNFTENQKIAIRNETY</sequence>
<evidence type="ECO:0000313" key="1">
    <source>
        <dbReference type="EMBL" id="JAG05433.1"/>
    </source>
</evidence>